<dbReference type="InterPro" id="IPR052965">
    <property type="entry name" value="Pigment-catalase-like"/>
</dbReference>
<dbReference type="InterPro" id="IPR009078">
    <property type="entry name" value="Ferritin-like_SF"/>
</dbReference>
<name>A0A934K1B9_9BACT</name>
<dbReference type="CDD" id="cd00657">
    <property type="entry name" value="Ferritin_like"/>
    <property type="match status" value="1"/>
</dbReference>
<dbReference type="EMBL" id="JAEKNR010000121">
    <property type="protein sequence ID" value="MBJ7598692.1"/>
    <property type="molecule type" value="Genomic_DNA"/>
</dbReference>
<organism evidence="1 2">
    <name type="scientific">Candidatus Nephthysia bennettiae</name>
    <dbReference type="NCBI Taxonomy" id="3127016"/>
    <lineage>
        <taxon>Bacteria</taxon>
        <taxon>Bacillati</taxon>
        <taxon>Candidatus Dormiibacterota</taxon>
        <taxon>Candidatus Dormibacteria</taxon>
        <taxon>Candidatus Dormibacterales</taxon>
        <taxon>Candidatus Dormibacteraceae</taxon>
        <taxon>Candidatus Nephthysia</taxon>
    </lineage>
</organism>
<dbReference type="PROSITE" id="PS51318">
    <property type="entry name" value="TAT"/>
    <property type="match status" value="1"/>
</dbReference>
<evidence type="ECO:0000313" key="1">
    <source>
        <dbReference type="EMBL" id="MBJ7598692.1"/>
    </source>
</evidence>
<dbReference type="InterPro" id="IPR012347">
    <property type="entry name" value="Ferritin-like"/>
</dbReference>
<dbReference type="NCBIfam" id="TIGR01409">
    <property type="entry name" value="TAT_signal_seq"/>
    <property type="match status" value="1"/>
</dbReference>
<accession>A0A934K1B9</accession>
<evidence type="ECO:0000313" key="2">
    <source>
        <dbReference type="Proteomes" id="UP000612893"/>
    </source>
</evidence>
<dbReference type="InterPro" id="IPR019546">
    <property type="entry name" value="TAT_signal_bac_arc"/>
</dbReference>
<dbReference type="SUPFAM" id="SSF47240">
    <property type="entry name" value="Ferritin-like"/>
    <property type="match status" value="1"/>
</dbReference>
<dbReference type="PANTHER" id="PTHR31694:SF26">
    <property type="entry name" value="OS05G0151100 PROTEIN"/>
    <property type="match status" value="1"/>
</dbReference>
<dbReference type="InterPro" id="IPR006311">
    <property type="entry name" value="TAT_signal"/>
</dbReference>
<dbReference type="Proteomes" id="UP000612893">
    <property type="component" value="Unassembled WGS sequence"/>
</dbReference>
<gene>
    <name evidence="1" type="ORF">JF922_11490</name>
</gene>
<comment type="caution">
    <text evidence="1">The sequence shown here is derived from an EMBL/GenBank/DDBJ whole genome shotgun (WGS) entry which is preliminary data.</text>
</comment>
<dbReference type="AlphaFoldDB" id="A0A934K1B9"/>
<dbReference type="PANTHER" id="PTHR31694">
    <property type="entry name" value="DESICCATION-LIKE PROTEIN"/>
    <property type="match status" value="1"/>
</dbReference>
<dbReference type="Gene3D" id="1.20.1260.10">
    <property type="match status" value="1"/>
</dbReference>
<keyword evidence="2" id="KW-1185">Reference proteome</keyword>
<dbReference type="Pfam" id="PF13668">
    <property type="entry name" value="Ferritin_2"/>
    <property type="match status" value="1"/>
</dbReference>
<reference evidence="1" key="1">
    <citation type="submission" date="2020-10" db="EMBL/GenBank/DDBJ databases">
        <title>Ca. Dormibacterota MAGs.</title>
        <authorList>
            <person name="Montgomery K."/>
        </authorList>
    </citation>
    <scope>NUCLEOTIDE SEQUENCE [LARGE SCALE GENOMIC DNA]</scope>
    <source>
        <strain evidence="1">SC8812_S17_10</strain>
    </source>
</reference>
<proteinExistence type="predicted"/>
<sequence>MKQQLFEGKPVIEFETEQDRRGFLKYASLVGVGAALAACGNGGSTSSSTPAPAQSAATAPKFSDDDMGILNYALTLEYLEAEFYAKGTAGSLLGDDAKYITPIAQHEAAHVQALTQTIQKVGGTPAKKPTFKFPDGTFTDKAKFLATAQVFEETGVKAYQGQVTKIKDKTILGAAASIAGVESRHAAVIADILNKKQVPAPVEANAPMSEIIQAITPFLGA</sequence>
<protein>
    <submittedName>
        <fullName evidence="1">Ferritin-like domain-containing protein</fullName>
    </submittedName>
</protein>